<proteinExistence type="predicted"/>
<dbReference type="Proteomes" id="UP001630127">
    <property type="component" value="Unassembled WGS sequence"/>
</dbReference>
<gene>
    <name evidence="1" type="ORF">ACH5RR_000850</name>
</gene>
<dbReference type="AlphaFoldDB" id="A0ABD3B2W5"/>
<keyword evidence="2" id="KW-1185">Reference proteome</keyword>
<dbReference type="InterPro" id="IPR005049">
    <property type="entry name" value="STL-like"/>
</dbReference>
<dbReference type="PANTHER" id="PTHR31362:SF0">
    <property type="entry name" value="EXOSTOSIN DOMAIN-CONTAINING PROTEIN-RELATED"/>
    <property type="match status" value="1"/>
</dbReference>
<comment type="caution">
    <text evidence="1">The sequence shown here is derived from an EMBL/GenBank/DDBJ whole genome shotgun (WGS) entry which is preliminary data.</text>
</comment>
<evidence type="ECO:0000313" key="2">
    <source>
        <dbReference type="Proteomes" id="UP001630127"/>
    </source>
</evidence>
<dbReference type="PANTHER" id="PTHR31362">
    <property type="entry name" value="GLYCOSYLTRANSFERASE STELLO1-RELATED"/>
    <property type="match status" value="1"/>
</dbReference>
<reference evidence="1 2" key="1">
    <citation type="submission" date="2024-11" db="EMBL/GenBank/DDBJ databases">
        <title>A near-complete genome assembly of Cinchona calisaya.</title>
        <authorList>
            <person name="Lian D.C."/>
            <person name="Zhao X.W."/>
            <person name="Wei L."/>
        </authorList>
    </citation>
    <scope>NUCLEOTIDE SEQUENCE [LARGE SCALE GENOMIC DNA]</scope>
    <source>
        <tissue evidence="1">Nenye</tissue>
    </source>
</reference>
<name>A0ABD3B2W5_9GENT</name>
<organism evidence="1 2">
    <name type="scientific">Cinchona calisaya</name>
    <dbReference type="NCBI Taxonomy" id="153742"/>
    <lineage>
        <taxon>Eukaryota</taxon>
        <taxon>Viridiplantae</taxon>
        <taxon>Streptophyta</taxon>
        <taxon>Embryophyta</taxon>
        <taxon>Tracheophyta</taxon>
        <taxon>Spermatophyta</taxon>
        <taxon>Magnoliopsida</taxon>
        <taxon>eudicotyledons</taxon>
        <taxon>Gunneridae</taxon>
        <taxon>Pentapetalae</taxon>
        <taxon>asterids</taxon>
        <taxon>lamiids</taxon>
        <taxon>Gentianales</taxon>
        <taxon>Rubiaceae</taxon>
        <taxon>Cinchonoideae</taxon>
        <taxon>Cinchoneae</taxon>
        <taxon>Cinchona</taxon>
    </lineage>
</organism>
<accession>A0ABD3B2W5</accession>
<dbReference type="EMBL" id="JBJUIK010000001">
    <property type="protein sequence ID" value="KAL3537484.1"/>
    <property type="molecule type" value="Genomic_DNA"/>
</dbReference>
<protein>
    <submittedName>
        <fullName evidence="1">Uncharacterized protein</fullName>
    </submittedName>
</protein>
<sequence length="208" mass="23617">MATEGFWSKNDVKFTAAWLQDLVSVGYQQPSLLPIGLHQEKRKTVSKDRKEFVPQKLPSVHLGVEESGTVNYEIGNLIRWRKSFANIQVPTSRTTIDQNLAWLSKQADMVKKVDFVDLVDLVGKLDIHHIIAVPMFFMAMDLPQNFDSVLNKMIYRSEASSFNSQNFYSAHVPAVHPWTVSNEADFVKLIRLVAAGDPLLMELLMELV</sequence>
<evidence type="ECO:0000313" key="1">
    <source>
        <dbReference type="EMBL" id="KAL3537484.1"/>
    </source>
</evidence>